<dbReference type="EMBL" id="KZ293660">
    <property type="protein sequence ID" value="PBK92023.1"/>
    <property type="molecule type" value="Genomic_DNA"/>
</dbReference>
<sequence>MASVSSQNTDIIAPSEPRRENTSSTSEHEEPILEAISGSLTDLQSDLSSTSLLEYSHIDPVDEQSTSNSVGVSDDDDNYVWNYRDKWDITLPRVTISGFTETGEAEAYIKVPKQRSYTGQRPVIPSYLADTPCAGLGVQGILDRLNATLGTHRTLDSPYVLYLLEECIEQNYDFGTVYGRLRTVWNTQKDSTIRDELRRREEIDRKKRQDALVGNRIINPRLDPRRVWDLYSNRVVPYWITDVWHPHPISHAWVDEKDRVDALTPINGKEWPVPIPKDASLNLIRIEMLNLGLEYVWLDVLCLRQKGGLREDLRAEEWRLDVPTIGWVYRLNTVVIYLSGLGRPLSLKEGDLDSDRSWFRRAWTFQEIGFRAKIIAGDTPDGPIHAKPIDDNGNYERDMLTRFHNQLKSLHTSENVFSVLTAMQDRVSTNPVDKVARLAQTLSHRVIPAYYESRSLEDAWTALMNIASEYDRAVLLFQYPGVGLGCKKWRPTWDQVMTEPMPAFVRCIGEVWHDDETDEDWVDGVCIEKGLLQGLDTVLVEGIDRWGELTVKDVDGMVHTFKIRVTHQFPIPKDVYTLLHTHRWQFYHDNIWPKYWAVGRRTPEQGFQKVSVFVMDNWNEVSRLNHL</sequence>
<dbReference type="OMA" id="RVIPAYY"/>
<evidence type="ECO:0000313" key="3">
    <source>
        <dbReference type="Proteomes" id="UP000217790"/>
    </source>
</evidence>
<dbReference type="InParanoid" id="A0A2H3DUR9"/>
<feature type="compositionally biased region" description="Basic and acidic residues" evidence="1">
    <location>
        <begin position="16"/>
        <end position="31"/>
    </location>
</feature>
<reference evidence="3" key="1">
    <citation type="journal article" date="2017" name="Nat. Ecol. Evol.">
        <title>Genome expansion and lineage-specific genetic innovations in the forest pathogenic fungi Armillaria.</title>
        <authorList>
            <person name="Sipos G."/>
            <person name="Prasanna A.N."/>
            <person name="Walter M.C."/>
            <person name="O'Connor E."/>
            <person name="Balint B."/>
            <person name="Krizsan K."/>
            <person name="Kiss B."/>
            <person name="Hess J."/>
            <person name="Varga T."/>
            <person name="Slot J."/>
            <person name="Riley R."/>
            <person name="Boka B."/>
            <person name="Rigling D."/>
            <person name="Barry K."/>
            <person name="Lee J."/>
            <person name="Mihaltcheva S."/>
            <person name="LaButti K."/>
            <person name="Lipzen A."/>
            <person name="Waldron R."/>
            <person name="Moloney N.M."/>
            <person name="Sperisen C."/>
            <person name="Kredics L."/>
            <person name="Vagvoelgyi C."/>
            <person name="Patrignani A."/>
            <person name="Fitzpatrick D."/>
            <person name="Nagy I."/>
            <person name="Doyle S."/>
            <person name="Anderson J.B."/>
            <person name="Grigoriev I.V."/>
            <person name="Gueldener U."/>
            <person name="Muensterkoetter M."/>
            <person name="Nagy L.G."/>
        </authorList>
    </citation>
    <scope>NUCLEOTIDE SEQUENCE [LARGE SCALE GENOMIC DNA]</scope>
    <source>
        <strain evidence="3">Ar21-2</strain>
    </source>
</reference>
<evidence type="ECO:0008006" key="4">
    <source>
        <dbReference type="Google" id="ProtNLM"/>
    </source>
</evidence>
<accession>A0A2H3DUR9</accession>
<dbReference type="OrthoDB" id="5418601at2759"/>
<dbReference type="Proteomes" id="UP000217790">
    <property type="component" value="Unassembled WGS sequence"/>
</dbReference>
<evidence type="ECO:0000313" key="2">
    <source>
        <dbReference type="EMBL" id="PBK92023.1"/>
    </source>
</evidence>
<gene>
    <name evidence="2" type="ORF">ARMGADRAFT_195446</name>
</gene>
<protein>
    <recommendedName>
        <fullName evidence="4">Heterokaryon incompatibility domain-containing protein</fullName>
    </recommendedName>
</protein>
<feature type="compositionally biased region" description="Polar residues" evidence="1">
    <location>
        <begin position="1"/>
        <end position="10"/>
    </location>
</feature>
<name>A0A2H3DUR9_ARMGA</name>
<dbReference type="AlphaFoldDB" id="A0A2H3DUR9"/>
<proteinExistence type="predicted"/>
<keyword evidence="3" id="KW-1185">Reference proteome</keyword>
<feature type="region of interest" description="Disordered" evidence="1">
    <location>
        <begin position="1"/>
        <end position="38"/>
    </location>
</feature>
<organism evidence="2 3">
    <name type="scientific">Armillaria gallica</name>
    <name type="common">Bulbous honey fungus</name>
    <name type="synonym">Armillaria bulbosa</name>
    <dbReference type="NCBI Taxonomy" id="47427"/>
    <lineage>
        <taxon>Eukaryota</taxon>
        <taxon>Fungi</taxon>
        <taxon>Dikarya</taxon>
        <taxon>Basidiomycota</taxon>
        <taxon>Agaricomycotina</taxon>
        <taxon>Agaricomycetes</taxon>
        <taxon>Agaricomycetidae</taxon>
        <taxon>Agaricales</taxon>
        <taxon>Marasmiineae</taxon>
        <taxon>Physalacriaceae</taxon>
        <taxon>Armillaria</taxon>
    </lineage>
</organism>
<evidence type="ECO:0000256" key="1">
    <source>
        <dbReference type="SAM" id="MobiDB-lite"/>
    </source>
</evidence>